<dbReference type="AlphaFoldDB" id="A0A379VR46"/>
<dbReference type="EMBL" id="UGXR01000001">
    <property type="protein sequence ID" value="SUH09063.1"/>
    <property type="molecule type" value="Genomic_DNA"/>
</dbReference>
<gene>
    <name evidence="1" type="ORF">NCTC8256_03024</name>
</gene>
<dbReference type="Proteomes" id="UP000254346">
    <property type="component" value="Unassembled WGS sequence"/>
</dbReference>
<organism evidence="1 2">
    <name type="scientific">Salmonella enterica I</name>
    <dbReference type="NCBI Taxonomy" id="59201"/>
    <lineage>
        <taxon>Bacteria</taxon>
        <taxon>Pseudomonadati</taxon>
        <taxon>Pseudomonadota</taxon>
        <taxon>Gammaproteobacteria</taxon>
        <taxon>Enterobacterales</taxon>
        <taxon>Enterobacteriaceae</taxon>
        <taxon>Salmonella</taxon>
    </lineage>
</organism>
<evidence type="ECO:0000313" key="1">
    <source>
        <dbReference type="EMBL" id="SUH09063.1"/>
    </source>
</evidence>
<sequence>MSTVYLHYTGDNQITDNTNQADTRNSAIQALYSIQAQKQSGTHTGHGLPNCFSALPVQLRCAFCRLHYFTGFNDAMITIKHQRISSFRLRCQPPGLPLRFNNLSRPGRPWYRSLVHPASINTDKLSTVIRLHFCISRFPDTSIFDVLYRIPQRQDG</sequence>
<evidence type="ECO:0000313" key="2">
    <source>
        <dbReference type="Proteomes" id="UP000254346"/>
    </source>
</evidence>
<accession>A0A379VR46</accession>
<reference evidence="1 2" key="1">
    <citation type="submission" date="2018-06" db="EMBL/GenBank/DDBJ databases">
        <authorList>
            <consortium name="Pathogen Informatics"/>
            <person name="Doyle S."/>
        </authorList>
    </citation>
    <scope>NUCLEOTIDE SEQUENCE [LARGE SCALE GENOMIC DNA]</scope>
    <source>
        <strain evidence="1 2">NCTC8256</strain>
    </source>
</reference>
<proteinExistence type="predicted"/>
<name>A0A379VR46_SALET</name>
<protein>
    <submittedName>
        <fullName evidence="1">Uncharacterized protein</fullName>
    </submittedName>
</protein>